<dbReference type="EMBL" id="CP026108">
    <property type="protein sequence ID" value="AUT75789.1"/>
    <property type="molecule type" value="Genomic_DNA"/>
</dbReference>
<organism evidence="2 3">
    <name type="scientific">Paraburkholderia hospita</name>
    <dbReference type="NCBI Taxonomy" id="169430"/>
    <lineage>
        <taxon>Bacteria</taxon>
        <taxon>Pseudomonadati</taxon>
        <taxon>Pseudomonadota</taxon>
        <taxon>Betaproteobacteria</taxon>
        <taxon>Burkholderiales</taxon>
        <taxon>Burkholderiaceae</taxon>
        <taxon>Paraburkholderia</taxon>
    </lineage>
</organism>
<name>A0AAN1MQM3_9BURK</name>
<dbReference type="GeneID" id="55535756"/>
<protein>
    <submittedName>
        <fullName evidence="2">Uncharacterized protein</fullName>
    </submittedName>
</protein>
<sequence length="137" mass="14798">MEIEARDPSYELSEKATYVTVNGVKYAIVCADTWFDEIGVENAPAPGGKALSRPLGHVIKGSGKFYVVKTVKLVLNPDHLAYHAAPHRATYYPADQVTFTAVSRNKVRPGSSAHSKTDRVVGRGKVGVGGMRTESHS</sequence>
<accession>A0AAN1MQM3</accession>
<dbReference type="RefSeq" id="WP_086910557.1">
    <property type="nucleotide sequence ID" value="NZ_CP026108.1"/>
</dbReference>
<reference evidence="2 3" key="1">
    <citation type="submission" date="2018-01" db="EMBL/GenBank/DDBJ databases">
        <title>Species boundaries and ecological features among Paraburkholderia terrae DSMZ17804T, P. hospita DSMZ17164T and P. caribensis DSMZ13236T.</title>
        <authorList>
            <person name="Pratama A.A."/>
        </authorList>
    </citation>
    <scope>NUCLEOTIDE SEQUENCE [LARGE SCALE GENOMIC DNA]</scope>
    <source>
        <strain evidence="2 3">DSM 17164</strain>
    </source>
</reference>
<proteinExistence type="predicted"/>
<gene>
    <name evidence="2" type="ORF">C2L64_46615</name>
</gene>
<dbReference type="KEGG" id="phs:C2L64_46615"/>
<evidence type="ECO:0000313" key="3">
    <source>
        <dbReference type="Proteomes" id="UP000236649"/>
    </source>
</evidence>
<evidence type="ECO:0000256" key="1">
    <source>
        <dbReference type="SAM" id="MobiDB-lite"/>
    </source>
</evidence>
<dbReference type="AlphaFoldDB" id="A0AAN1MQM3"/>
<feature type="region of interest" description="Disordered" evidence="1">
    <location>
        <begin position="105"/>
        <end position="137"/>
    </location>
</feature>
<evidence type="ECO:0000313" key="2">
    <source>
        <dbReference type="EMBL" id="AUT75789.1"/>
    </source>
</evidence>
<dbReference type="Proteomes" id="UP000236649">
    <property type="component" value="Chromosome 4"/>
</dbReference>